<feature type="region of interest" description="Disordered" evidence="6">
    <location>
        <begin position="593"/>
        <end position="679"/>
    </location>
</feature>
<dbReference type="Gene3D" id="2.130.10.10">
    <property type="entry name" value="YVTN repeat-like/Quinoprotein amine dehydrogenase"/>
    <property type="match status" value="1"/>
</dbReference>
<sequence length="1050" mass="113867">MSTEPYGTTPLPAKGVSLRYDPGDDIWEIAQQPKSQQIAAYEGLFQADSIHGATVLDVNQHFVIYAVKKGLIRILHRHSTLRTLFRGHEGQVVSDIRVFLDGDVIGSVGTSSTTTDPTKSTVIIWRVFERTPEIMSEILLEITTDAYQISRLIWHPFNPNQFWIIHHTTTQTSSNSEGENNSKIASLVDTTRISTLPHETEQHAVCMFHMPHIIMDGVVELSPPSTSGLTDLDWSEKDVRHVMTVHTKGEIRLWDLRKVEPSSSSSNSSTMLPACLVRIQEEDQPLSRCKFLPHECPRDHAAPTQPYYTNCFLTAAHNNSVITLWSPFGPDSTPTKLQVFGLESPSTSYLLDICYAPSPPDGPPPSLFCLQADQTDGKLLTWHLQSEWQDNNTVTLVGCNYVVPFVTSYPMYSWSTQVAPAADISEDELEGGSLVFDMKLFSYQSSVVQCLILTSFMCLPPASQFQETSTYGVTVEPLPQAQQLQLLETVSNPALSEDFEGEEYDVGDDDDEQEEDYSEPPAASALPVPEGLDSPAAVSTPGGDFGGGAFANWLGALAVSNNSNTTTTIPPPPVVAPLPPVVPAPVATTTMLTPADLFPNHPSIQQPNDAPSDGLPTSLPRSPPEGQAQKQPNQTGSNNNNNKKGKFNKKGNKSRSRSPTNQKQNGGKGQQQTPPQQQQILAPGQDVTILQRKSDAPLGPPPGMAPSTAAVPASTTTTTGGVDLSAQFEQQQAAIASEIQKAVQAEMQQTVIPLMDQKVRACVDQSILPVLASMNSIGKDGVQVDHDKLVDAITAKVEAPLRAAFAENMKTVLIPAFQAVSTQMFSQIAVSLDNGMAAQAAGGASNGKIEEMSNQLTTMTALVKQLASEVENLRSVVSEQQQQQQQGGRDRTESIASSTGANAAAEKAALEQEVMQFLSVRQYEAAFTKALSASTVEMALFVCSHADLADVLGGSVPSLSQPILLCLMHQLGTSVVTSVNDENNLSTELAWLQEVSLSINPMDESMKRHLPSVLQQLVTGINDKMARNEQPTMRRPLQRLLQVLRGVQVQ</sequence>
<proteinExistence type="inferred from homology"/>
<gene>
    <name evidence="8" type="ORF">SEMRO_634_G178970.1</name>
</gene>
<dbReference type="GO" id="GO:0031087">
    <property type="term" value="P:deadenylation-independent decapping of nuclear-transcribed mRNA"/>
    <property type="evidence" value="ECO:0007669"/>
    <property type="project" value="InterPro"/>
</dbReference>
<evidence type="ECO:0000256" key="1">
    <source>
        <dbReference type="ARBA" id="ARBA00004201"/>
    </source>
</evidence>
<dbReference type="Gene3D" id="1.10.220.100">
    <property type="entry name" value="conserved c-terminal region of ge- 1"/>
    <property type="match status" value="1"/>
</dbReference>
<comment type="caution">
    <text evidence="8">The sequence shown here is derived from an EMBL/GenBank/DDBJ whole genome shotgun (WGS) entry which is preliminary data.</text>
</comment>
<dbReference type="InterPro" id="IPR015943">
    <property type="entry name" value="WD40/YVTN_repeat-like_dom_sf"/>
</dbReference>
<keyword evidence="4" id="KW-0853">WD repeat</keyword>
<evidence type="ECO:0000256" key="2">
    <source>
        <dbReference type="ARBA" id="ARBA00009639"/>
    </source>
</evidence>
<feature type="compositionally biased region" description="Acidic residues" evidence="6">
    <location>
        <begin position="497"/>
        <end position="518"/>
    </location>
</feature>
<feature type="region of interest" description="Disordered" evidence="6">
    <location>
        <begin position="692"/>
        <end position="718"/>
    </location>
</feature>
<evidence type="ECO:0000313" key="9">
    <source>
        <dbReference type="Proteomes" id="UP001153069"/>
    </source>
</evidence>
<feature type="compositionally biased region" description="Polar residues" evidence="6">
    <location>
        <begin position="628"/>
        <end position="637"/>
    </location>
</feature>
<feature type="domain" description="Enhancer of mRNA-decapping protein 4 C-terminal" evidence="7">
    <location>
        <begin position="914"/>
        <end position="1037"/>
    </location>
</feature>
<dbReference type="Pfam" id="PF21289">
    <property type="entry name" value="EDC4_C"/>
    <property type="match status" value="1"/>
</dbReference>
<dbReference type="Proteomes" id="UP001153069">
    <property type="component" value="Unassembled WGS sequence"/>
</dbReference>
<comment type="subcellular location">
    <subcellularLocation>
        <location evidence="1">Cytoplasm</location>
        <location evidence="1">P-body</location>
    </subcellularLocation>
</comment>
<dbReference type="InterPro" id="IPR044938">
    <property type="entry name" value="EDC4_C_sf"/>
</dbReference>
<dbReference type="Gene3D" id="6.10.140.270">
    <property type="match status" value="1"/>
</dbReference>
<dbReference type="SUPFAM" id="SSF50978">
    <property type="entry name" value="WD40 repeat-like"/>
    <property type="match status" value="1"/>
</dbReference>
<evidence type="ECO:0000256" key="4">
    <source>
        <dbReference type="ARBA" id="ARBA00022574"/>
    </source>
</evidence>
<dbReference type="OrthoDB" id="21128at2759"/>
<evidence type="ECO:0000256" key="3">
    <source>
        <dbReference type="ARBA" id="ARBA00022490"/>
    </source>
</evidence>
<keyword evidence="3" id="KW-0963">Cytoplasm</keyword>
<dbReference type="PANTHER" id="PTHR15598">
    <property type="entry name" value="ENHANCER OF MRNA-DECAPPING PROTEIN 4"/>
    <property type="match status" value="1"/>
</dbReference>
<name>A0A9N8HJ42_9STRA</name>
<dbReference type="EMBL" id="CAICTM010000633">
    <property type="protein sequence ID" value="CAB9514135.1"/>
    <property type="molecule type" value="Genomic_DNA"/>
</dbReference>
<dbReference type="InterPro" id="IPR045152">
    <property type="entry name" value="EDC4-like"/>
</dbReference>
<dbReference type="PANTHER" id="PTHR15598:SF5">
    <property type="entry name" value="ENHANCER OF MRNA-DECAPPING PROTEIN 4"/>
    <property type="match status" value="1"/>
</dbReference>
<organism evidence="8 9">
    <name type="scientific">Seminavis robusta</name>
    <dbReference type="NCBI Taxonomy" id="568900"/>
    <lineage>
        <taxon>Eukaryota</taxon>
        <taxon>Sar</taxon>
        <taxon>Stramenopiles</taxon>
        <taxon>Ochrophyta</taxon>
        <taxon>Bacillariophyta</taxon>
        <taxon>Bacillariophyceae</taxon>
        <taxon>Bacillariophycidae</taxon>
        <taxon>Naviculales</taxon>
        <taxon>Naviculaceae</taxon>
        <taxon>Seminavis</taxon>
    </lineage>
</organism>
<evidence type="ECO:0000259" key="7">
    <source>
        <dbReference type="Pfam" id="PF21289"/>
    </source>
</evidence>
<dbReference type="GO" id="GO:0000932">
    <property type="term" value="C:P-body"/>
    <property type="evidence" value="ECO:0007669"/>
    <property type="project" value="UniProtKB-SubCell"/>
</dbReference>
<feature type="compositionally biased region" description="Basic residues" evidence="6">
    <location>
        <begin position="643"/>
        <end position="656"/>
    </location>
</feature>
<comment type="similarity">
    <text evidence="2">Belongs to the WD repeat EDC4 family.</text>
</comment>
<keyword evidence="9" id="KW-1185">Reference proteome</keyword>
<evidence type="ECO:0000313" key="8">
    <source>
        <dbReference type="EMBL" id="CAB9514135.1"/>
    </source>
</evidence>
<feature type="compositionally biased region" description="Low complexity" evidence="6">
    <location>
        <begin position="705"/>
        <end position="718"/>
    </location>
</feature>
<feature type="compositionally biased region" description="Low complexity" evidence="6">
    <location>
        <begin position="659"/>
        <end position="679"/>
    </location>
</feature>
<protein>
    <submittedName>
        <fullName evidence="8">Enhancer of mRNA decapping 4</fullName>
    </submittedName>
</protein>
<dbReference type="SMART" id="SM00320">
    <property type="entry name" value="WD40"/>
    <property type="match status" value="3"/>
</dbReference>
<evidence type="ECO:0000256" key="5">
    <source>
        <dbReference type="ARBA" id="ARBA00022737"/>
    </source>
</evidence>
<keyword evidence="5" id="KW-0677">Repeat</keyword>
<dbReference type="AlphaFoldDB" id="A0A9N8HJ42"/>
<accession>A0A9N8HJ42</accession>
<dbReference type="InterPro" id="IPR049404">
    <property type="entry name" value="EDC4_C"/>
</dbReference>
<reference evidence="8" key="1">
    <citation type="submission" date="2020-06" db="EMBL/GenBank/DDBJ databases">
        <authorList>
            <consortium name="Plant Systems Biology data submission"/>
        </authorList>
    </citation>
    <scope>NUCLEOTIDE SEQUENCE</scope>
    <source>
        <strain evidence="8">D6</strain>
    </source>
</reference>
<dbReference type="InterPro" id="IPR036322">
    <property type="entry name" value="WD40_repeat_dom_sf"/>
</dbReference>
<dbReference type="InterPro" id="IPR001680">
    <property type="entry name" value="WD40_rpt"/>
</dbReference>
<feature type="region of interest" description="Disordered" evidence="6">
    <location>
        <begin position="877"/>
        <end position="900"/>
    </location>
</feature>
<evidence type="ECO:0000256" key="6">
    <source>
        <dbReference type="SAM" id="MobiDB-lite"/>
    </source>
</evidence>
<feature type="region of interest" description="Disordered" evidence="6">
    <location>
        <begin position="494"/>
        <end position="540"/>
    </location>
</feature>